<feature type="transmembrane region" description="Helical" evidence="9">
    <location>
        <begin position="1150"/>
        <end position="1172"/>
    </location>
</feature>
<feature type="transmembrane region" description="Helical" evidence="9">
    <location>
        <begin position="146"/>
        <end position="168"/>
    </location>
</feature>
<dbReference type="InterPro" id="IPR003593">
    <property type="entry name" value="AAA+_ATPase"/>
</dbReference>
<feature type="region of interest" description="Disordered" evidence="8">
    <location>
        <begin position="1900"/>
        <end position="1949"/>
    </location>
</feature>
<keyword evidence="5" id="KW-0067">ATP-binding</keyword>
<feature type="transmembrane region" description="Helical" evidence="9">
    <location>
        <begin position="437"/>
        <end position="456"/>
    </location>
</feature>
<evidence type="ECO:0000256" key="8">
    <source>
        <dbReference type="SAM" id="MobiDB-lite"/>
    </source>
</evidence>
<evidence type="ECO:0008006" key="14">
    <source>
        <dbReference type="Google" id="ProtNLM"/>
    </source>
</evidence>
<organism evidence="12 13">
    <name type="scientific">Linnemannia gamsii</name>
    <dbReference type="NCBI Taxonomy" id="64522"/>
    <lineage>
        <taxon>Eukaryota</taxon>
        <taxon>Fungi</taxon>
        <taxon>Fungi incertae sedis</taxon>
        <taxon>Mucoromycota</taxon>
        <taxon>Mortierellomycotina</taxon>
        <taxon>Mortierellomycetes</taxon>
        <taxon>Mortierellales</taxon>
        <taxon>Mortierellaceae</taxon>
        <taxon>Linnemannia</taxon>
    </lineage>
</organism>
<proteinExistence type="predicted"/>
<feature type="domain" description="ABC transporter" evidence="10">
    <location>
        <begin position="734"/>
        <end position="983"/>
    </location>
</feature>
<dbReference type="Gene3D" id="3.40.50.300">
    <property type="entry name" value="P-loop containing nucleotide triphosphate hydrolases"/>
    <property type="match status" value="3"/>
</dbReference>
<dbReference type="PROSITE" id="PS50929">
    <property type="entry name" value="ABC_TM1F"/>
    <property type="match status" value="1"/>
</dbReference>
<gene>
    <name evidence="12" type="ORF">BGZ96_005955</name>
</gene>
<dbReference type="Pfam" id="PF00664">
    <property type="entry name" value="ABC_membrane"/>
    <property type="match status" value="1"/>
</dbReference>
<dbReference type="Proteomes" id="UP001194696">
    <property type="component" value="Unassembled WGS sequence"/>
</dbReference>
<dbReference type="Gene3D" id="1.20.1560.10">
    <property type="entry name" value="ABC transporter type 1, transmembrane domain"/>
    <property type="match status" value="2"/>
</dbReference>
<dbReference type="EMBL" id="JAAAIM010000285">
    <property type="protein sequence ID" value="KAG0290588.1"/>
    <property type="molecule type" value="Genomic_DNA"/>
</dbReference>
<feature type="transmembrane region" description="Helical" evidence="9">
    <location>
        <begin position="1359"/>
        <end position="1376"/>
    </location>
</feature>
<feature type="region of interest" description="Disordered" evidence="8">
    <location>
        <begin position="1427"/>
        <end position="1446"/>
    </location>
</feature>
<dbReference type="InterPro" id="IPR011527">
    <property type="entry name" value="ABC1_TM_dom"/>
</dbReference>
<dbReference type="PANTHER" id="PTHR24223">
    <property type="entry name" value="ATP-BINDING CASSETTE SUB-FAMILY C"/>
    <property type="match status" value="1"/>
</dbReference>
<dbReference type="PANTHER" id="PTHR24223:SF356">
    <property type="entry name" value="ATP-BINDING CASSETTE TRANSPORTER ABC4"/>
    <property type="match status" value="1"/>
</dbReference>
<feature type="transmembrane region" description="Helical" evidence="9">
    <location>
        <begin position="218"/>
        <end position="237"/>
    </location>
</feature>
<keyword evidence="4" id="KW-0547">Nucleotide-binding</keyword>
<dbReference type="SMART" id="SM00382">
    <property type="entry name" value="AAA"/>
    <property type="match status" value="2"/>
</dbReference>
<evidence type="ECO:0000256" key="5">
    <source>
        <dbReference type="ARBA" id="ARBA00022840"/>
    </source>
</evidence>
<dbReference type="SUPFAM" id="SSF52540">
    <property type="entry name" value="P-loop containing nucleoside triphosphate hydrolases"/>
    <property type="match status" value="2"/>
</dbReference>
<evidence type="ECO:0000256" key="4">
    <source>
        <dbReference type="ARBA" id="ARBA00022741"/>
    </source>
</evidence>
<sequence length="2096" mass="228929">MVPWTCIPDSDEICLTDSLLQLIPTCIIVFSSLAVISGECGRQDRRRMFNRFSSEVVVQGESQADLDIDGADDTNEFRLIKPKRTFPLAILRCIGAFSQIALYAYLAFRKLEEQNQSEPGTPTKGGLGRFLMSSERRSNIGTDWPLWLPVMHGIVWLYASILSTVSLLHPRLSNPYRLVTHLDLIYLTTAGAGLVHFLVNDFGRPLGLWTLDDQISGLSAAISGCMLALTLATKPLVPPQPIKGPDKRSRGVISPETRSSLYARIAFTWLHPMVIKSFTGKLQESDVWAMDKALRIKFVFQDYLENRKATVFVTMLGLFRLELAQQYLWALAWVGLSMVPPFVVFKVVSFAQDLSTYNRNEALFYVAALLASIVVRSAVLQRGLHMGQRLGTKAMGMTSGLIYEKMSLRKDMDPHDYEITELMSVDVKRIGQGWKSAFYLMIYPMMVIIATLQLYGYIGHSAWAAAVAVVAWYPISALASFLFSGRFDPAAVRMEKSDALASDFLANLKAIKYLGWEEILINKIHNAREEDRKHDSKTSQPVMTLISVPLGGDLIHAFAMTIVLAFYSLYFGQILTPAILFTILILVDIQTNAINSLPSVIISFKEMLAAMVRVNDFLCDDENERDTAVIRDREMARRANIPIIGFVNASFVWPEAKPVVHPNELLFVDEPDHDDDDIRHHNNNGAAAKKASRRPSGNWIIRTLSLFGYTLPTPPDNTYSQNPGRPNYGIGQHSKPTTATFAAGTNFALKNVTLSFPPGQISLVTGTRKSGKSALLLALIGEMTRSSGKIYLPRKDYYHGKQGYGSDVAYVAQDPWLEIGGGGSISGNSTGRSTIRDTILFGTMMDEDRYSEALRACVLEDELQGLPSGDMTIIGDKNVVWSMSLKQRISLARAVYSNVSHILMDDCLSFVDVKSRQFIWKNCILGPISQGKTRIVVSNQLHVKTYLNDVDYVVGLDQGIVLGHGSVRQVLTQGWIRQAPGSSTIPTTIIPGATVPANLGQFPQQSLPNNNAAATSAGSGPATAPVNAPFQDLRSAKSTNLPLNKMSNLSDYDDLDSTMSRETAAGFRVGWSTFGTYIVSLGTILFLGSAFMSLFLSQAFFVIRIGWLGLWAENEAWDGGVPLRHTIQDRQVHPIFIAKDEPSYMSGLDYLGIFIALAGIRALFVIGNAFFLRSGAYTGADRVYMRFLRSVALARLSVFEANAVKAATSMAGDIGGLFAKGTINGIRDCFMRDLSGLDVKLAKEFWQFSSDVLAALLIIFVLAWVQPFILIPVIVVMCMLSSVALLGLGLSKEMHRMSIRADRMDKDQFKHTFRGLATIRGYGLERRAIKSGIAQAELYLKTMYFGSCADRWLHWKVELLSAFIPFSVAVLVLQSIEDLDPVLMGLSLYLSLQFSDKALDSLLGYGRIRNRLQWALERTRRYIHELDNPDNKEAPRRVDSKQPPAAWPHSGAVEFVNYSCSRAEAPHGTTASGTVHLKHINRAAPLAETLSRPPQNGSANQPQRPGLDAVLNASAPARVNELAQSAPLDHTNSTRTNTAVSAANTVSSNISQASSRLSVTPYGTVGRNAGVDLTSASDASIATLVPLPLPSSTFLSATTFVPPAEQPMDQLAALDQTNVPEVVMDTGRLDAPLPPLPPGSGTPASILKKSDSQDSTSLSGTTAGGDASSAAEEANGFGPVTCSIFPGEKVAVVGQSRSGKSTFIQSLFRMWDSAEEERARVARISQYGHSTPTTATTAAASGSTSSSNKSNLVSSSSFYAKSPLGRVASLGKAKPAQPDLLPNLGAITVDGLDISQLGLYDLRSRFSYLSQRGTVFAGTVRFNLDPRGEHEDAELNEILRICFLGDRLKLDTELMTASTANLSPSSNGGLLGSVVAGTTSSRRIPRYAKRFFRRSRPISAAVPNKGKGKKDRTPATVSATSGRRLRASVEGSGVGSTNLETTELLNDDPEQELLGHIDTSSDEDEDFDDDDGDTRVELDTNERQLLSLARILVQRSNVVVLDNCAAKVTDLTAQRIDQIVVQELRDATVISVGHRLDQIVARHNRVLVLDHGKVVEFDTPIALLNKTDGIFRGICNPAGPNFSALVSLAKKQQIAS</sequence>
<feature type="transmembrane region" description="Helical" evidence="9">
    <location>
        <begin position="462"/>
        <end position="484"/>
    </location>
</feature>
<keyword evidence="6 9" id="KW-1133">Transmembrane helix</keyword>
<dbReference type="PROSITE" id="PS50893">
    <property type="entry name" value="ABC_TRANSPORTER_2"/>
    <property type="match status" value="2"/>
</dbReference>
<feature type="domain" description="ABC transmembrane type-1" evidence="11">
    <location>
        <begin position="328"/>
        <end position="606"/>
    </location>
</feature>
<feature type="compositionally biased region" description="Low complexity" evidence="8">
    <location>
        <begin position="1654"/>
        <end position="1672"/>
    </location>
</feature>
<evidence type="ECO:0000256" key="3">
    <source>
        <dbReference type="ARBA" id="ARBA00022692"/>
    </source>
</evidence>
<name>A0ABQ7K375_9FUNG</name>
<keyword evidence="7 9" id="KW-0472">Membrane</keyword>
<evidence type="ECO:0000313" key="12">
    <source>
        <dbReference type="EMBL" id="KAG0290588.1"/>
    </source>
</evidence>
<feature type="transmembrane region" description="Helical" evidence="9">
    <location>
        <begin position="88"/>
        <end position="108"/>
    </location>
</feature>
<evidence type="ECO:0000313" key="13">
    <source>
        <dbReference type="Proteomes" id="UP001194696"/>
    </source>
</evidence>
<feature type="transmembrane region" description="Helical" evidence="9">
    <location>
        <begin position="180"/>
        <end position="198"/>
    </location>
</feature>
<evidence type="ECO:0000259" key="11">
    <source>
        <dbReference type="PROSITE" id="PS50929"/>
    </source>
</evidence>
<evidence type="ECO:0000256" key="9">
    <source>
        <dbReference type="SAM" id="Phobius"/>
    </source>
</evidence>
<dbReference type="InterPro" id="IPR036640">
    <property type="entry name" value="ABC1_TM_sf"/>
</dbReference>
<feature type="compositionally biased region" description="Basic and acidic residues" evidence="8">
    <location>
        <begin position="1427"/>
        <end position="1440"/>
    </location>
</feature>
<feature type="transmembrane region" description="Helical" evidence="9">
    <location>
        <begin position="1269"/>
        <end position="1290"/>
    </location>
</feature>
<feature type="region of interest" description="Disordered" evidence="8">
    <location>
        <begin position="1627"/>
        <end position="1672"/>
    </location>
</feature>
<protein>
    <recommendedName>
        <fullName evidence="14">P-loop containing nucleoside triphosphate hydrolase protein</fullName>
    </recommendedName>
</protein>
<keyword evidence="13" id="KW-1185">Reference proteome</keyword>
<feature type="transmembrane region" description="Helical" evidence="9">
    <location>
        <begin position="362"/>
        <end position="379"/>
    </location>
</feature>
<feature type="compositionally biased region" description="Low complexity" evidence="8">
    <location>
        <begin position="1730"/>
        <end position="1753"/>
    </location>
</feature>
<comment type="subcellular location">
    <subcellularLocation>
        <location evidence="1">Membrane</location>
    </subcellularLocation>
</comment>
<feature type="transmembrane region" description="Helical" evidence="9">
    <location>
        <begin position="1077"/>
        <end position="1103"/>
    </location>
</feature>
<evidence type="ECO:0000256" key="2">
    <source>
        <dbReference type="ARBA" id="ARBA00022448"/>
    </source>
</evidence>
<feature type="region of interest" description="Disordered" evidence="8">
    <location>
        <begin position="1727"/>
        <end position="1753"/>
    </location>
</feature>
<comment type="caution">
    <text evidence="12">The sequence shown here is derived from an EMBL/GenBank/DDBJ whole genome shotgun (WGS) entry which is preliminary data.</text>
</comment>
<feature type="transmembrane region" description="Helical" evidence="9">
    <location>
        <begin position="1245"/>
        <end position="1263"/>
    </location>
</feature>
<evidence type="ECO:0000256" key="1">
    <source>
        <dbReference type="ARBA" id="ARBA00004370"/>
    </source>
</evidence>
<evidence type="ECO:0000256" key="6">
    <source>
        <dbReference type="ARBA" id="ARBA00022989"/>
    </source>
</evidence>
<dbReference type="SUPFAM" id="SSF90123">
    <property type="entry name" value="ABC transporter transmembrane region"/>
    <property type="match status" value="2"/>
</dbReference>
<feature type="transmembrane region" description="Helical" evidence="9">
    <location>
        <begin position="20"/>
        <end position="41"/>
    </location>
</feature>
<dbReference type="InterPro" id="IPR050173">
    <property type="entry name" value="ABC_transporter_C-like"/>
</dbReference>
<feature type="compositionally biased region" description="Polar residues" evidence="8">
    <location>
        <begin position="1935"/>
        <end position="1944"/>
    </location>
</feature>
<evidence type="ECO:0000256" key="7">
    <source>
        <dbReference type="ARBA" id="ARBA00023136"/>
    </source>
</evidence>
<dbReference type="InterPro" id="IPR003439">
    <property type="entry name" value="ABC_transporter-like_ATP-bd"/>
</dbReference>
<dbReference type="Pfam" id="PF00005">
    <property type="entry name" value="ABC_tran"/>
    <property type="match status" value="1"/>
</dbReference>
<keyword evidence="3 9" id="KW-0812">Transmembrane</keyword>
<feature type="transmembrane region" description="Helical" evidence="9">
    <location>
        <begin position="542"/>
        <end position="564"/>
    </location>
</feature>
<reference evidence="12 13" key="1">
    <citation type="journal article" date="2020" name="Fungal Divers.">
        <title>Resolving the Mortierellaceae phylogeny through synthesis of multi-gene phylogenetics and phylogenomics.</title>
        <authorList>
            <person name="Vandepol N."/>
            <person name="Liber J."/>
            <person name="Desiro A."/>
            <person name="Na H."/>
            <person name="Kennedy M."/>
            <person name="Barry K."/>
            <person name="Grigoriev I.V."/>
            <person name="Miller A.N."/>
            <person name="O'Donnell K."/>
            <person name="Stajich J.E."/>
            <person name="Bonito G."/>
        </authorList>
    </citation>
    <scope>NUCLEOTIDE SEQUENCE [LARGE SCALE GENOMIC DNA]</scope>
    <source>
        <strain evidence="12 13">AD045</strain>
    </source>
</reference>
<feature type="transmembrane region" description="Helical" evidence="9">
    <location>
        <begin position="570"/>
        <end position="589"/>
    </location>
</feature>
<evidence type="ECO:0000259" key="10">
    <source>
        <dbReference type="PROSITE" id="PS50893"/>
    </source>
</evidence>
<keyword evidence="2" id="KW-0813">Transport</keyword>
<feature type="domain" description="ABC transporter" evidence="10">
    <location>
        <begin position="1833"/>
        <end position="2076"/>
    </location>
</feature>
<dbReference type="InterPro" id="IPR027417">
    <property type="entry name" value="P-loop_NTPase"/>
</dbReference>
<feature type="transmembrane region" description="Helical" evidence="9">
    <location>
        <begin position="327"/>
        <end position="350"/>
    </location>
</feature>
<accession>A0ABQ7K375</accession>